<keyword evidence="3" id="KW-1185">Reference proteome</keyword>
<accession>A0AAW0GE87</accession>
<reference evidence="2 3" key="1">
    <citation type="submission" date="2022-09" db="EMBL/GenBank/DDBJ databases">
        <authorList>
            <person name="Palmer J.M."/>
        </authorList>
    </citation>
    <scope>NUCLEOTIDE SEQUENCE [LARGE SCALE GENOMIC DNA]</scope>
    <source>
        <strain evidence="2 3">DSM 7382</strain>
    </source>
</reference>
<dbReference type="EMBL" id="JASBNA010000005">
    <property type="protein sequence ID" value="KAK7691828.1"/>
    <property type="molecule type" value="Genomic_DNA"/>
</dbReference>
<dbReference type="InterPro" id="IPR036069">
    <property type="entry name" value="DUF34/NIF3_sf"/>
</dbReference>
<gene>
    <name evidence="2" type="ORF">QCA50_005232</name>
</gene>
<dbReference type="PANTHER" id="PTHR41774:SF1">
    <property type="entry name" value="NGG1P INTERACTING FACTOR NIF3"/>
    <property type="match status" value="1"/>
</dbReference>
<dbReference type="AlphaFoldDB" id="A0AAW0GE87"/>
<dbReference type="Gene3D" id="3.30.70.120">
    <property type="match status" value="1"/>
</dbReference>
<comment type="caution">
    <text evidence="2">The sequence shown here is derived from an EMBL/GenBank/DDBJ whole genome shotgun (WGS) entry which is preliminary data.</text>
</comment>
<protein>
    <recommendedName>
        <fullName evidence="1">ATP phosphoribosyltransferase</fullName>
    </recommendedName>
</protein>
<evidence type="ECO:0000313" key="2">
    <source>
        <dbReference type="EMBL" id="KAK7691828.1"/>
    </source>
</evidence>
<organism evidence="2 3">
    <name type="scientific">Cerrena zonata</name>
    <dbReference type="NCBI Taxonomy" id="2478898"/>
    <lineage>
        <taxon>Eukaryota</taxon>
        <taxon>Fungi</taxon>
        <taxon>Dikarya</taxon>
        <taxon>Basidiomycota</taxon>
        <taxon>Agaricomycotina</taxon>
        <taxon>Agaricomycetes</taxon>
        <taxon>Polyporales</taxon>
        <taxon>Cerrenaceae</taxon>
        <taxon>Cerrena</taxon>
    </lineage>
</organism>
<evidence type="ECO:0000313" key="3">
    <source>
        <dbReference type="Proteomes" id="UP001385951"/>
    </source>
</evidence>
<dbReference type="Proteomes" id="UP001385951">
    <property type="component" value="Unassembled WGS sequence"/>
</dbReference>
<dbReference type="SUPFAM" id="SSF102705">
    <property type="entry name" value="NIF3 (NGG1p interacting factor 3)-like"/>
    <property type="match status" value="1"/>
</dbReference>
<sequence length="112" mass="12542">MARFKLVFFAPIADTKTILSGIFKKYPHNVGKIGDYSECAFVSSGTGQFRPGSKTNPTIGHPGELEYVDENKVEVVVNDNGANEEIRGAIEELKKLHPYEEVAYDVFRLEDF</sequence>
<proteinExistence type="predicted"/>
<dbReference type="PANTHER" id="PTHR41774">
    <property type="match status" value="1"/>
</dbReference>
<evidence type="ECO:0000256" key="1">
    <source>
        <dbReference type="ARBA" id="ARBA00020998"/>
    </source>
</evidence>
<dbReference type="InterPro" id="IPR015867">
    <property type="entry name" value="N-reg_PII/ATP_PRibTrfase_C"/>
</dbReference>
<name>A0AAW0GE87_9APHY</name>